<dbReference type="EMBL" id="MN033709">
    <property type="protein sequence ID" value="QDH87901.1"/>
    <property type="molecule type" value="Genomic_RNA"/>
</dbReference>
<name>A0A514D2P8_9VIRU</name>
<evidence type="ECO:0000313" key="1">
    <source>
        <dbReference type="EMBL" id="QDH87901.1"/>
    </source>
</evidence>
<reference evidence="1" key="1">
    <citation type="submission" date="2019-05" db="EMBL/GenBank/DDBJ databases">
        <title>Metatranscriptomic reconstruction reveals RNA viruses with the potential to shape carbon cycling in soil.</title>
        <authorList>
            <person name="Starr E.P."/>
            <person name="Nuccio E."/>
            <person name="Pett-Ridge J."/>
            <person name="Banfield J.F."/>
            <person name="Firestone M.K."/>
        </authorList>
    </citation>
    <scope>NUCLEOTIDE SEQUENCE</scope>
    <source>
        <strain evidence="1">H2_Rhizo_33_scaffold_298_e_3776</strain>
    </source>
</reference>
<sequence>MSLPDPNTITISGLGAVALPRTSVAEDRSEYTSSDGLVQLIASHDYGKRIRRMARLDLSKVTSDPFRPSENVKVGMSVYTVFDLPPAGYTQADALAAWIGFNAFLTASSNAVTTKILGGES</sequence>
<organism evidence="1">
    <name type="scientific">Leviviridae sp</name>
    <dbReference type="NCBI Taxonomy" id="2027243"/>
    <lineage>
        <taxon>Viruses</taxon>
        <taxon>Riboviria</taxon>
        <taxon>Orthornavirae</taxon>
        <taxon>Lenarviricota</taxon>
        <taxon>Leviviricetes</taxon>
        <taxon>Norzivirales</taxon>
        <taxon>Fiersviridae</taxon>
    </lineage>
</organism>
<gene>
    <name evidence="1" type="ORF">H2Rhizo33298e3776_000004</name>
</gene>
<accession>A0A514D2P8</accession>
<protein>
    <submittedName>
        <fullName evidence="1">Uncharacterized protein</fullName>
    </submittedName>
</protein>
<proteinExistence type="predicted"/>